<dbReference type="Pfam" id="PF07728">
    <property type="entry name" value="AAA_5"/>
    <property type="match status" value="1"/>
</dbReference>
<evidence type="ECO:0000259" key="1">
    <source>
        <dbReference type="SMART" id="SM00382"/>
    </source>
</evidence>
<sequence>MTNVYTMKLGASGMWEDQAISNKVLRIGFGISNKVSDLSTPNSIRKHLGDSYQRSHLDSDINQVHLFLNIMKKGDLILVNLKTRPTVAVGTISGDCWTANPNEILRPVTWHRHIKINDIYQDLIESFPPRGKTIHKVEVTDAAFRVKRIVETGKDPGPTSFWVEDSRYSPADIIRDGCFATKEHIFNIIERLRTKKNLILQGPPGTGKTWLAKRLAWALVGRKDTRRVRAVQFHPNLSYEDFVRGWRPSSNGKLELVNGPFLEIVEAANQDAASSYVLVIEEINRGDPAQILGEMLTLLEADKRNQANSLELTYKHPEDEPGGVYLPPNLHVIGTMNIADRSLALVDLALRRRFAFVDLMPEIGDAWKVWVREQVGFDNSILSDIQDRMLDLNNTIEADPKLGRQFQVGHSYVTPLPGAEIEPASWYRDVVESEIGPLLEEYWFDEPTKAREERDKLLKGLGWL</sequence>
<feature type="domain" description="AAA+ ATPase" evidence="1">
    <location>
        <begin position="194"/>
        <end position="364"/>
    </location>
</feature>
<dbReference type="GO" id="GO:0016887">
    <property type="term" value="F:ATP hydrolysis activity"/>
    <property type="evidence" value="ECO:0007669"/>
    <property type="project" value="InterPro"/>
</dbReference>
<protein>
    <submittedName>
        <fullName evidence="2">AAA domain-containing protein</fullName>
    </submittedName>
</protein>
<name>A0A6B1DS63_9CHLR</name>
<dbReference type="SMART" id="SM00382">
    <property type="entry name" value="AAA"/>
    <property type="match status" value="1"/>
</dbReference>
<dbReference type="SUPFAM" id="SSF52540">
    <property type="entry name" value="P-loop containing nucleoside triphosphate hydrolases"/>
    <property type="match status" value="1"/>
</dbReference>
<dbReference type="CDD" id="cd00009">
    <property type="entry name" value="AAA"/>
    <property type="match status" value="1"/>
</dbReference>
<organism evidence="2">
    <name type="scientific">Caldilineaceae bacterium SB0662_bin_9</name>
    <dbReference type="NCBI Taxonomy" id="2605258"/>
    <lineage>
        <taxon>Bacteria</taxon>
        <taxon>Bacillati</taxon>
        <taxon>Chloroflexota</taxon>
        <taxon>Caldilineae</taxon>
        <taxon>Caldilineales</taxon>
        <taxon>Caldilineaceae</taxon>
    </lineage>
</organism>
<gene>
    <name evidence="2" type="ORF">F4Y08_09590</name>
</gene>
<dbReference type="GO" id="GO:0005524">
    <property type="term" value="F:ATP binding"/>
    <property type="evidence" value="ECO:0007669"/>
    <property type="project" value="InterPro"/>
</dbReference>
<dbReference type="EMBL" id="VXPY01000069">
    <property type="protein sequence ID" value="MYD90570.1"/>
    <property type="molecule type" value="Genomic_DNA"/>
</dbReference>
<dbReference type="Gene3D" id="3.40.50.300">
    <property type="entry name" value="P-loop containing nucleotide triphosphate hydrolases"/>
    <property type="match status" value="1"/>
</dbReference>
<dbReference type="InterPro" id="IPR003593">
    <property type="entry name" value="AAA+_ATPase"/>
</dbReference>
<dbReference type="PANTHER" id="PTHR37291:SF1">
    <property type="entry name" value="TYPE IV METHYL-DIRECTED RESTRICTION ENZYME ECOKMCRB SUBUNIT"/>
    <property type="match status" value="1"/>
</dbReference>
<comment type="caution">
    <text evidence="2">The sequence shown here is derived from an EMBL/GenBank/DDBJ whole genome shotgun (WGS) entry which is preliminary data.</text>
</comment>
<dbReference type="InterPro" id="IPR027417">
    <property type="entry name" value="P-loop_NTPase"/>
</dbReference>
<dbReference type="AlphaFoldDB" id="A0A6B1DS63"/>
<dbReference type="InterPro" id="IPR011704">
    <property type="entry name" value="ATPase_dyneun-rel_AAA"/>
</dbReference>
<dbReference type="InterPro" id="IPR052934">
    <property type="entry name" value="Methyl-DNA_Rec/Restrict_Enz"/>
</dbReference>
<reference evidence="2" key="1">
    <citation type="submission" date="2019-09" db="EMBL/GenBank/DDBJ databases">
        <title>Characterisation of the sponge microbiome using genome-centric metagenomics.</title>
        <authorList>
            <person name="Engelberts J.P."/>
            <person name="Robbins S.J."/>
            <person name="De Goeij J.M."/>
            <person name="Aranda M."/>
            <person name="Bell S.C."/>
            <person name="Webster N.S."/>
        </authorList>
    </citation>
    <scope>NUCLEOTIDE SEQUENCE</scope>
    <source>
        <strain evidence="2">SB0662_bin_9</strain>
    </source>
</reference>
<accession>A0A6B1DS63</accession>
<evidence type="ECO:0000313" key="2">
    <source>
        <dbReference type="EMBL" id="MYD90570.1"/>
    </source>
</evidence>
<dbReference type="PANTHER" id="PTHR37291">
    <property type="entry name" value="5-METHYLCYTOSINE-SPECIFIC RESTRICTION ENZYME B"/>
    <property type="match status" value="1"/>
</dbReference>
<proteinExistence type="predicted"/>